<dbReference type="EMBL" id="BMFG01000001">
    <property type="protein sequence ID" value="GGD14272.1"/>
    <property type="molecule type" value="Genomic_DNA"/>
</dbReference>
<proteinExistence type="predicted"/>
<feature type="transmembrane region" description="Helical" evidence="1">
    <location>
        <begin position="133"/>
        <end position="158"/>
    </location>
</feature>
<comment type="caution">
    <text evidence="2">The sequence shown here is derived from an EMBL/GenBank/DDBJ whole genome shotgun (WGS) entry which is preliminary data.</text>
</comment>
<keyword evidence="1" id="KW-0812">Transmembrane</keyword>
<dbReference type="AlphaFoldDB" id="A0A917D9Q0"/>
<gene>
    <name evidence="2" type="ORF">GCM10011343_01690</name>
</gene>
<evidence type="ECO:0000313" key="2">
    <source>
        <dbReference type="EMBL" id="GGD14272.1"/>
    </source>
</evidence>
<accession>A0A917D9Q0</accession>
<protein>
    <recommendedName>
        <fullName evidence="4">GTP-binding protein</fullName>
    </recommendedName>
</protein>
<name>A0A917D9Q0_9FLAO</name>
<sequence length="211" mass="25139">MFEVQRLNFYANFELLFEVIIKNKATNFTFQYIIRKLVSQKQAQPKMDIDEQISLRYRFDKVVTKSYDDILNSCEQLKEKVEPDYKIKVSGHHIWLNIGMLHREKHSPHLHLEIEKMEDGNTFIRGLYGPDPVLWTLFMFLHFVVAGIFVIFSMIAFSKWSLNQAYGFDLVVMFAMVNIWFLLYFIARLNRKKGLKQAKELEVLMDKILEE</sequence>
<keyword evidence="1" id="KW-0472">Membrane</keyword>
<evidence type="ECO:0000313" key="3">
    <source>
        <dbReference type="Proteomes" id="UP000625735"/>
    </source>
</evidence>
<keyword evidence="1" id="KW-1133">Transmembrane helix</keyword>
<evidence type="ECO:0000256" key="1">
    <source>
        <dbReference type="SAM" id="Phobius"/>
    </source>
</evidence>
<dbReference type="Proteomes" id="UP000625735">
    <property type="component" value="Unassembled WGS sequence"/>
</dbReference>
<keyword evidence="3" id="KW-1185">Reference proteome</keyword>
<reference evidence="2" key="1">
    <citation type="journal article" date="2014" name="Int. J. Syst. Evol. Microbiol.">
        <title>Complete genome sequence of Corynebacterium casei LMG S-19264T (=DSM 44701T), isolated from a smear-ripened cheese.</title>
        <authorList>
            <consortium name="US DOE Joint Genome Institute (JGI-PGF)"/>
            <person name="Walter F."/>
            <person name="Albersmeier A."/>
            <person name="Kalinowski J."/>
            <person name="Ruckert C."/>
        </authorList>
    </citation>
    <scope>NUCLEOTIDE SEQUENCE</scope>
    <source>
        <strain evidence="2">CGMCC 1.12506</strain>
    </source>
</reference>
<reference evidence="2" key="2">
    <citation type="submission" date="2020-09" db="EMBL/GenBank/DDBJ databases">
        <authorList>
            <person name="Sun Q."/>
            <person name="Zhou Y."/>
        </authorList>
    </citation>
    <scope>NUCLEOTIDE SEQUENCE</scope>
    <source>
        <strain evidence="2">CGMCC 1.12506</strain>
    </source>
</reference>
<evidence type="ECO:0008006" key="4">
    <source>
        <dbReference type="Google" id="ProtNLM"/>
    </source>
</evidence>
<feature type="transmembrane region" description="Helical" evidence="1">
    <location>
        <begin position="170"/>
        <end position="187"/>
    </location>
</feature>
<organism evidence="2 3">
    <name type="scientific">Flavobacterium orientale</name>
    <dbReference type="NCBI Taxonomy" id="1756020"/>
    <lineage>
        <taxon>Bacteria</taxon>
        <taxon>Pseudomonadati</taxon>
        <taxon>Bacteroidota</taxon>
        <taxon>Flavobacteriia</taxon>
        <taxon>Flavobacteriales</taxon>
        <taxon>Flavobacteriaceae</taxon>
        <taxon>Flavobacterium</taxon>
    </lineage>
</organism>